<evidence type="ECO:0000313" key="2">
    <source>
        <dbReference type="Proteomes" id="UP001160148"/>
    </source>
</evidence>
<name>A0AAV0W325_9HEMI</name>
<accession>A0AAV0W325</accession>
<proteinExistence type="predicted"/>
<comment type="caution">
    <text evidence="1">The sequence shown here is derived from an EMBL/GenBank/DDBJ whole genome shotgun (WGS) entry which is preliminary data.</text>
</comment>
<protein>
    <submittedName>
        <fullName evidence="1">Uncharacterized protein</fullName>
    </submittedName>
</protein>
<sequence>MQKKYHKNATTILYLSSPRLDDGASVPVENDVNKVNAAFCGMRFQQYRTSLTMFYWKSPFEICGGPVHCFFSIPPRRATTTVRRLLQCYGRRSDVRVGRDLASGGARSSGPNAEQDVRKIVLWSFLGDYHLSSGRTRRRSCGCKVLRATCYERRESRRTCRLAEDVRR</sequence>
<dbReference type="AlphaFoldDB" id="A0AAV0W325"/>
<gene>
    <name evidence="1" type="ORF">MEUPH1_LOCUS6679</name>
</gene>
<dbReference type="Proteomes" id="UP001160148">
    <property type="component" value="Unassembled WGS sequence"/>
</dbReference>
<dbReference type="EMBL" id="CARXXK010000001">
    <property type="protein sequence ID" value="CAI6350188.1"/>
    <property type="molecule type" value="Genomic_DNA"/>
</dbReference>
<reference evidence="1 2" key="1">
    <citation type="submission" date="2023-01" db="EMBL/GenBank/DDBJ databases">
        <authorList>
            <person name="Whitehead M."/>
        </authorList>
    </citation>
    <scope>NUCLEOTIDE SEQUENCE [LARGE SCALE GENOMIC DNA]</scope>
</reference>
<evidence type="ECO:0000313" key="1">
    <source>
        <dbReference type="EMBL" id="CAI6350188.1"/>
    </source>
</evidence>
<organism evidence="1 2">
    <name type="scientific">Macrosiphum euphorbiae</name>
    <name type="common">potato aphid</name>
    <dbReference type="NCBI Taxonomy" id="13131"/>
    <lineage>
        <taxon>Eukaryota</taxon>
        <taxon>Metazoa</taxon>
        <taxon>Ecdysozoa</taxon>
        <taxon>Arthropoda</taxon>
        <taxon>Hexapoda</taxon>
        <taxon>Insecta</taxon>
        <taxon>Pterygota</taxon>
        <taxon>Neoptera</taxon>
        <taxon>Paraneoptera</taxon>
        <taxon>Hemiptera</taxon>
        <taxon>Sternorrhyncha</taxon>
        <taxon>Aphidomorpha</taxon>
        <taxon>Aphidoidea</taxon>
        <taxon>Aphididae</taxon>
        <taxon>Macrosiphini</taxon>
        <taxon>Macrosiphum</taxon>
    </lineage>
</organism>
<keyword evidence="2" id="KW-1185">Reference proteome</keyword>